<dbReference type="Pfam" id="PF01636">
    <property type="entry name" value="APH"/>
    <property type="match status" value="1"/>
</dbReference>
<dbReference type="InterPro" id="IPR051678">
    <property type="entry name" value="AGP_Transferase"/>
</dbReference>
<organism evidence="2 3">
    <name type="scientific">Yinghuangia aomiensis</name>
    <dbReference type="NCBI Taxonomy" id="676205"/>
    <lineage>
        <taxon>Bacteria</taxon>
        <taxon>Bacillati</taxon>
        <taxon>Actinomycetota</taxon>
        <taxon>Actinomycetes</taxon>
        <taxon>Kitasatosporales</taxon>
        <taxon>Streptomycetaceae</taxon>
        <taxon>Yinghuangia</taxon>
    </lineage>
</organism>
<evidence type="ECO:0000313" key="2">
    <source>
        <dbReference type="EMBL" id="GAA4970081.1"/>
    </source>
</evidence>
<dbReference type="InterPro" id="IPR002575">
    <property type="entry name" value="Aminoglycoside_PTrfase"/>
</dbReference>
<dbReference type="InterPro" id="IPR041726">
    <property type="entry name" value="ACAD10_11_N"/>
</dbReference>
<dbReference type="PANTHER" id="PTHR21310:SF40">
    <property type="entry name" value="AMINOGLYCOSIDE PHOSPHOTRANSFERASE DOMAIN-CONTAINING PROTEIN-RELATED"/>
    <property type="match status" value="1"/>
</dbReference>
<feature type="domain" description="Aminoglycoside phosphotransferase" evidence="1">
    <location>
        <begin position="91"/>
        <end position="282"/>
    </location>
</feature>
<dbReference type="Gene3D" id="3.90.1200.10">
    <property type="match status" value="1"/>
</dbReference>
<dbReference type="SUPFAM" id="SSF56112">
    <property type="entry name" value="Protein kinase-like (PK-like)"/>
    <property type="match status" value="1"/>
</dbReference>
<sequence length="399" mass="44405">MADSDAPARPQVSTRDLAEVHDRLVDWLATRLPDGADPQVSELSIPSTNGMSSETLLFDAAWTEEGETRTERCVVRMRPALDAKPVFPTYDLDKQYRVMSLVAERCGIPVPKLLWNEPGEEALGAPFFVMRRADGSAPPDVMPYTIDSWLQKADPADRARLQEASVAIIAAIHQIEHTAEDIAFLQLDQPGDTALRRHLNDLKAYYDWGMEGHPVPLLDRAFTWLEDNFPADAGPDVISWGDARIGNILYVDFAPTAVLDWEMAAVGPRELDLAWLVFIHDFFQDIASRYGGLPGIPDLLRREDVYARYAELTGHTPRNTNYFEVYSAVRHGVVMARIAHRQEHFGEREMPENLDETVLHRALIEAMLDGTFWDSLPVGSASAAPEASEAPEGSEDAGA</sequence>
<dbReference type="PANTHER" id="PTHR21310">
    <property type="entry name" value="AMINOGLYCOSIDE PHOSPHOTRANSFERASE-RELATED-RELATED"/>
    <property type="match status" value="1"/>
</dbReference>
<protein>
    <submittedName>
        <fullName evidence="2">Phosphotransferase family protein</fullName>
    </submittedName>
</protein>
<evidence type="ECO:0000259" key="1">
    <source>
        <dbReference type="Pfam" id="PF01636"/>
    </source>
</evidence>
<keyword evidence="3" id="KW-1185">Reference proteome</keyword>
<accession>A0ABP9HG83</accession>
<dbReference type="CDD" id="cd05154">
    <property type="entry name" value="ACAD10_11_N-like"/>
    <property type="match status" value="1"/>
</dbReference>
<gene>
    <name evidence="2" type="ORF">GCM10023205_39380</name>
</gene>
<name>A0ABP9HG83_9ACTN</name>
<proteinExistence type="predicted"/>
<evidence type="ECO:0000313" key="3">
    <source>
        <dbReference type="Proteomes" id="UP001500466"/>
    </source>
</evidence>
<reference evidence="3" key="1">
    <citation type="journal article" date="2019" name="Int. J. Syst. Evol. Microbiol.">
        <title>The Global Catalogue of Microorganisms (GCM) 10K type strain sequencing project: providing services to taxonomists for standard genome sequencing and annotation.</title>
        <authorList>
            <consortium name="The Broad Institute Genomics Platform"/>
            <consortium name="The Broad Institute Genome Sequencing Center for Infectious Disease"/>
            <person name="Wu L."/>
            <person name="Ma J."/>
        </authorList>
    </citation>
    <scope>NUCLEOTIDE SEQUENCE [LARGE SCALE GENOMIC DNA]</scope>
    <source>
        <strain evidence="3">JCM 17986</strain>
    </source>
</reference>
<dbReference type="Gene3D" id="3.30.200.20">
    <property type="entry name" value="Phosphorylase Kinase, domain 1"/>
    <property type="match status" value="1"/>
</dbReference>
<dbReference type="InterPro" id="IPR011009">
    <property type="entry name" value="Kinase-like_dom_sf"/>
</dbReference>
<comment type="caution">
    <text evidence="2">The sequence shown here is derived from an EMBL/GenBank/DDBJ whole genome shotgun (WGS) entry which is preliminary data.</text>
</comment>
<dbReference type="RefSeq" id="WP_345676865.1">
    <property type="nucleotide sequence ID" value="NZ_BAABHS010000013.1"/>
</dbReference>
<dbReference type="EMBL" id="BAABHS010000013">
    <property type="protein sequence ID" value="GAA4970081.1"/>
    <property type="molecule type" value="Genomic_DNA"/>
</dbReference>
<dbReference type="Proteomes" id="UP001500466">
    <property type="component" value="Unassembled WGS sequence"/>
</dbReference>